<dbReference type="Gene3D" id="3.20.20.450">
    <property type="entry name" value="EAL domain"/>
    <property type="match status" value="1"/>
</dbReference>
<dbReference type="EMBL" id="VSSQ01001435">
    <property type="protein sequence ID" value="MPM08301.1"/>
    <property type="molecule type" value="Genomic_DNA"/>
</dbReference>
<dbReference type="Pfam" id="PF08668">
    <property type="entry name" value="HDOD"/>
    <property type="match status" value="1"/>
</dbReference>
<name>A0A644WXG1_9ZZZZ</name>
<dbReference type="InterPro" id="IPR014408">
    <property type="entry name" value="dGMP_Pdiesterase_EAL/HD-GYP"/>
</dbReference>
<proteinExistence type="predicted"/>
<dbReference type="PROSITE" id="PS51833">
    <property type="entry name" value="HDOD"/>
    <property type="match status" value="1"/>
</dbReference>
<dbReference type="InterPro" id="IPR035919">
    <property type="entry name" value="EAL_sf"/>
</dbReference>
<dbReference type="InterPro" id="IPR013976">
    <property type="entry name" value="HDOD"/>
</dbReference>
<accession>A0A644WXG1</accession>
<sequence length="422" mass="47605">MKKDRNKNKYIVRQPIRNAQKQTIGYEILYYGENQAFGGLLNDKEFAAADTVYNFLIQNTDKILKGSFYFMTFTATLLLKKTPDLFDRSELVIQIDDSVIIHPAALAAVQEYASKGYRIAVNEFQFLPRYLGLLDSIDYLKLNFAAMSEKKLRNVIEIAHSLKKLCIAINIDTEELYRKAEELGVDAMEGTYVAEKLATKTHSSGYMQSNFFRLIIAMSREEPEISEVEEMISVDATLSYALLRLANSCYFARRHRATTVRQAIMTVGLNQLRQWVYLLSANNAENEMDKDSEEFLKLSLLRGTFCSKLMKYATGMPISSSDAYLMGMFSTLNYLIDAPMEEILAQIPVPEAVKAALLRREGKAGQLFELALCYEQANWNGVAAATEALGIPANLLTGTYFACVDDVNSIWAQVTNPRPDNT</sequence>
<dbReference type="InterPro" id="IPR052340">
    <property type="entry name" value="RNase_Y/CdgJ"/>
</dbReference>
<gene>
    <name evidence="2" type="primary">cdgJ_6</name>
    <name evidence="2" type="ORF">SDC9_54613</name>
</gene>
<dbReference type="Gene3D" id="1.10.3210.10">
    <property type="entry name" value="Hypothetical protein af1432"/>
    <property type="match status" value="1"/>
</dbReference>
<dbReference type="SUPFAM" id="SSF109604">
    <property type="entry name" value="HD-domain/PDEase-like"/>
    <property type="match status" value="1"/>
</dbReference>
<evidence type="ECO:0000259" key="1">
    <source>
        <dbReference type="PROSITE" id="PS51833"/>
    </source>
</evidence>
<organism evidence="2">
    <name type="scientific">bioreactor metagenome</name>
    <dbReference type="NCBI Taxonomy" id="1076179"/>
    <lineage>
        <taxon>unclassified sequences</taxon>
        <taxon>metagenomes</taxon>
        <taxon>ecological metagenomes</taxon>
    </lineage>
</organism>
<dbReference type="InterPro" id="IPR001633">
    <property type="entry name" value="EAL_dom"/>
</dbReference>
<evidence type="ECO:0000313" key="2">
    <source>
        <dbReference type="EMBL" id="MPM08301.1"/>
    </source>
</evidence>
<reference evidence="2" key="1">
    <citation type="submission" date="2019-08" db="EMBL/GenBank/DDBJ databases">
        <authorList>
            <person name="Kucharzyk K."/>
            <person name="Murdoch R.W."/>
            <person name="Higgins S."/>
            <person name="Loffler F."/>
        </authorList>
    </citation>
    <scope>NUCLEOTIDE SEQUENCE</scope>
</reference>
<comment type="caution">
    <text evidence="2">The sequence shown here is derived from an EMBL/GenBank/DDBJ whole genome shotgun (WGS) entry which is preliminary data.</text>
</comment>
<dbReference type="AlphaFoldDB" id="A0A644WXG1"/>
<dbReference type="PANTHER" id="PTHR33525">
    <property type="match status" value="1"/>
</dbReference>
<protein>
    <submittedName>
        <fullName evidence="2">Cyclic di-GMP phosphodiesterase CdgJ</fullName>
        <ecNumber evidence="2">3.1.4.52</ecNumber>
    </submittedName>
</protein>
<keyword evidence="2" id="KW-0378">Hydrolase</keyword>
<dbReference type="PANTHER" id="PTHR33525:SF4">
    <property type="entry name" value="CYCLIC DI-GMP PHOSPHODIESTERASE CDGJ"/>
    <property type="match status" value="1"/>
</dbReference>
<dbReference type="PIRSF" id="PIRSF003180">
    <property type="entry name" value="DiGMPpdiest_YuxH"/>
    <property type="match status" value="1"/>
</dbReference>
<dbReference type="GO" id="GO:0071111">
    <property type="term" value="F:cyclic-guanylate-specific phosphodiesterase activity"/>
    <property type="evidence" value="ECO:0007669"/>
    <property type="project" value="UniProtKB-EC"/>
</dbReference>
<dbReference type="EC" id="3.1.4.52" evidence="2"/>
<dbReference type="SUPFAM" id="SSF141868">
    <property type="entry name" value="EAL domain-like"/>
    <property type="match status" value="1"/>
</dbReference>
<feature type="domain" description="HDOD" evidence="1">
    <location>
        <begin position="204"/>
        <end position="395"/>
    </location>
</feature>
<dbReference type="Pfam" id="PF00563">
    <property type="entry name" value="EAL"/>
    <property type="match status" value="1"/>
</dbReference>